<evidence type="ECO:0000313" key="2">
    <source>
        <dbReference type="Proteomes" id="UP001177021"/>
    </source>
</evidence>
<evidence type="ECO:0000313" key="1">
    <source>
        <dbReference type="EMBL" id="CAJ2646268.1"/>
    </source>
</evidence>
<protein>
    <submittedName>
        <fullName evidence="1">Uncharacterized protein</fullName>
    </submittedName>
</protein>
<accession>A0ACB0JPS0</accession>
<gene>
    <name evidence="1" type="ORF">MILVUS5_LOCUS15002</name>
</gene>
<proteinExistence type="predicted"/>
<reference evidence="1" key="1">
    <citation type="submission" date="2023-10" db="EMBL/GenBank/DDBJ databases">
        <authorList>
            <person name="Rodriguez Cubillos JULIANA M."/>
            <person name="De Vega J."/>
        </authorList>
    </citation>
    <scope>NUCLEOTIDE SEQUENCE</scope>
</reference>
<dbReference type="EMBL" id="CASHSV030000109">
    <property type="protein sequence ID" value="CAJ2646268.1"/>
    <property type="molecule type" value="Genomic_DNA"/>
</dbReference>
<sequence>MPPLGKRRRREIDNPPQPVIAMDNHQSKKSEYELAREERIRENRERMGKFGIFDLSLSLKLKPNPPSRRTPSNAKSPISIIPPAPSRRSSRLQNVAPISYSEVPLKKEKGEKNTRVVIEEGSRPEIYTEEHEKLLGNTEKTWELFVDGVGTDGKRIYDSFRGKTCHQCRQKTLGYRTCCCECNMVQGQFCGDCLYMRYGEHVLEALADPTWKCPVCRGICNCSLCRQAKGWAPTGALYKKISRLGYKSVAHYLIQTRRADTDVEKNDDASNPVSAKRSLPFSDADDNKSHEVNENKLGSMQSLAETDGDGVVTKRSLIFPDEQDQVAKLEKVEGLDTIEPLASHEVNENKLGSVQPLAETETYGDEVATEKSLIFPDEQDQLAKLEKVEDSDTEKPLVSSTKASPDEQDQLVKLENVEGSDTVKLLASSTKASPYQQDQIVTLEKVKGSDTIKPLASSTKPCPDSIAGRLRSRRKNP</sequence>
<keyword evidence="2" id="KW-1185">Reference proteome</keyword>
<organism evidence="1 2">
    <name type="scientific">Trifolium pratense</name>
    <name type="common">Red clover</name>
    <dbReference type="NCBI Taxonomy" id="57577"/>
    <lineage>
        <taxon>Eukaryota</taxon>
        <taxon>Viridiplantae</taxon>
        <taxon>Streptophyta</taxon>
        <taxon>Embryophyta</taxon>
        <taxon>Tracheophyta</taxon>
        <taxon>Spermatophyta</taxon>
        <taxon>Magnoliopsida</taxon>
        <taxon>eudicotyledons</taxon>
        <taxon>Gunneridae</taxon>
        <taxon>Pentapetalae</taxon>
        <taxon>rosids</taxon>
        <taxon>fabids</taxon>
        <taxon>Fabales</taxon>
        <taxon>Fabaceae</taxon>
        <taxon>Papilionoideae</taxon>
        <taxon>50 kb inversion clade</taxon>
        <taxon>NPAAA clade</taxon>
        <taxon>Hologalegina</taxon>
        <taxon>IRL clade</taxon>
        <taxon>Trifolieae</taxon>
        <taxon>Trifolium</taxon>
    </lineage>
</organism>
<comment type="caution">
    <text evidence="1">The sequence shown here is derived from an EMBL/GenBank/DDBJ whole genome shotgun (WGS) entry which is preliminary data.</text>
</comment>
<name>A0ACB0JPS0_TRIPR</name>
<dbReference type="Proteomes" id="UP001177021">
    <property type="component" value="Unassembled WGS sequence"/>
</dbReference>